<evidence type="ECO:0008006" key="3">
    <source>
        <dbReference type="Google" id="ProtNLM"/>
    </source>
</evidence>
<dbReference type="RefSeq" id="WP_184857504.1">
    <property type="nucleotide sequence ID" value="NZ_JACHLK010000004.1"/>
</dbReference>
<dbReference type="AlphaFoldDB" id="A0A7X0PDM0"/>
<proteinExistence type="predicted"/>
<keyword evidence="2" id="KW-1185">Reference proteome</keyword>
<evidence type="ECO:0000313" key="1">
    <source>
        <dbReference type="EMBL" id="MBB6559977.1"/>
    </source>
</evidence>
<gene>
    <name evidence="1" type="ORF">HNP48_002649</name>
</gene>
<dbReference type="EMBL" id="JACHLK010000004">
    <property type="protein sequence ID" value="MBB6559977.1"/>
    <property type="molecule type" value="Genomic_DNA"/>
</dbReference>
<accession>A0A7X0PDM0</accession>
<protein>
    <recommendedName>
        <fullName evidence="3">DUF4279 domain-containing protein</fullName>
    </recommendedName>
</protein>
<sequence>MQERRDVYAYFWVEGYFVSHADISARLGLTPSSTRSLGEQGRYGAPARANGWELLSPLARGEGLLQDYLDSLLDLLESRAAAVRELASDYSAGINCVGYYHGANPGLHLSRRLIARLAALNLPVDFDLYNYGHDRTA</sequence>
<organism evidence="1 2">
    <name type="scientific">Acidovorax soli</name>
    <dbReference type="NCBI Taxonomy" id="592050"/>
    <lineage>
        <taxon>Bacteria</taxon>
        <taxon>Pseudomonadati</taxon>
        <taxon>Pseudomonadota</taxon>
        <taxon>Betaproteobacteria</taxon>
        <taxon>Burkholderiales</taxon>
        <taxon>Comamonadaceae</taxon>
        <taxon>Acidovorax</taxon>
    </lineage>
</organism>
<dbReference type="Pfam" id="PF14106">
    <property type="entry name" value="DUF4279"/>
    <property type="match status" value="1"/>
</dbReference>
<evidence type="ECO:0000313" key="2">
    <source>
        <dbReference type="Proteomes" id="UP000575083"/>
    </source>
</evidence>
<comment type="caution">
    <text evidence="1">The sequence shown here is derived from an EMBL/GenBank/DDBJ whole genome shotgun (WGS) entry which is preliminary data.</text>
</comment>
<reference evidence="1 2" key="1">
    <citation type="submission" date="2020-08" db="EMBL/GenBank/DDBJ databases">
        <title>Functional genomics of gut bacteria from endangered species of beetles.</title>
        <authorList>
            <person name="Carlos-Shanley C."/>
        </authorList>
    </citation>
    <scope>NUCLEOTIDE SEQUENCE [LARGE SCALE GENOMIC DNA]</scope>
    <source>
        <strain evidence="1 2">S00198</strain>
    </source>
</reference>
<dbReference type="Proteomes" id="UP000575083">
    <property type="component" value="Unassembled WGS sequence"/>
</dbReference>
<dbReference type="InterPro" id="IPR025459">
    <property type="entry name" value="DUF4279"/>
</dbReference>
<name>A0A7X0PDM0_9BURK</name>